<evidence type="ECO:0000313" key="8">
    <source>
        <dbReference type="EMBL" id="GAA5154637.1"/>
    </source>
</evidence>
<keyword evidence="9" id="KW-1185">Reference proteome</keyword>
<keyword evidence="3" id="KW-0560">Oxidoreductase</keyword>
<dbReference type="InterPro" id="IPR012336">
    <property type="entry name" value="Thioredoxin-like_fold"/>
</dbReference>
<accession>A0ABP9Q3D0</accession>
<evidence type="ECO:0000256" key="5">
    <source>
        <dbReference type="ARBA" id="ARBA00023284"/>
    </source>
</evidence>
<gene>
    <name evidence="8" type="ORF">GCM10023340_38530</name>
</gene>
<keyword evidence="6" id="KW-1133">Transmembrane helix</keyword>
<keyword evidence="4" id="KW-1015">Disulfide bond</keyword>
<name>A0ABP9Q3D0_9ACTN</name>
<feature type="domain" description="Thioredoxin-like fold" evidence="7">
    <location>
        <begin position="72"/>
        <end position="243"/>
    </location>
</feature>
<reference evidence="9" key="1">
    <citation type="journal article" date="2019" name="Int. J. Syst. Evol. Microbiol.">
        <title>The Global Catalogue of Microorganisms (GCM) 10K type strain sequencing project: providing services to taxonomists for standard genome sequencing and annotation.</title>
        <authorList>
            <consortium name="The Broad Institute Genomics Platform"/>
            <consortium name="The Broad Institute Genome Sequencing Center for Infectious Disease"/>
            <person name="Wu L."/>
            <person name="Ma J."/>
        </authorList>
    </citation>
    <scope>NUCLEOTIDE SEQUENCE [LARGE SCALE GENOMIC DNA]</scope>
    <source>
        <strain evidence="9">JCM 18459</strain>
    </source>
</reference>
<keyword evidence="6" id="KW-0472">Membrane</keyword>
<comment type="similarity">
    <text evidence="1">Belongs to the thioredoxin family. DsbA subfamily.</text>
</comment>
<dbReference type="RefSeq" id="WP_345462569.1">
    <property type="nucleotide sequence ID" value="NZ_BAABKG010000005.1"/>
</dbReference>
<dbReference type="Pfam" id="PF13462">
    <property type="entry name" value="Thioredoxin_4"/>
    <property type="match status" value="1"/>
</dbReference>
<evidence type="ECO:0000256" key="3">
    <source>
        <dbReference type="ARBA" id="ARBA00023002"/>
    </source>
</evidence>
<keyword evidence="2" id="KW-0732">Signal</keyword>
<evidence type="ECO:0000313" key="9">
    <source>
        <dbReference type="Proteomes" id="UP001500221"/>
    </source>
</evidence>
<dbReference type="PANTHER" id="PTHR13887">
    <property type="entry name" value="GLUTATHIONE S-TRANSFERASE KAPPA"/>
    <property type="match status" value="1"/>
</dbReference>
<dbReference type="Gene3D" id="3.40.30.10">
    <property type="entry name" value="Glutaredoxin"/>
    <property type="match status" value="1"/>
</dbReference>
<sequence length="245" mass="26153">MASKARAQAKAEERAERLAELRAQEKARERRRNVQVGAVAVVVLLLLVGVFYLVSQRGGPDTDGVAAAGQSGYGVTIGSEDAPHKVVIYEDFLCPFCGQLEGQTRERLQQLADDGEVFVDYRPFVLLDAEQFDDYSPRAVSAFGVVRDEAGDEVAKRFHDLLFENQPEETASSFPDADALVDLAVQAGADEAAVRPGIEAGVSDYAQGATDEAQEARVQSTPTVIVDGEALANPTADALLGAIGQ</sequence>
<keyword evidence="5" id="KW-0676">Redox-active center</keyword>
<dbReference type="PANTHER" id="PTHR13887:SF14">
    <property type="entry name" value="DISULFIDE BOND FORMATION PROTEIN D"/>
    <property type="match status" value="1"/>
</dbReference>
<dbReference type="SUPFAM" id="SSF52833">
    <property type="entry name" value="Thioredoxin-like"/>
    <property type="match status" value="1"/>
</dbReference>
<evidence type="ECO:0000256" key="2">
    <source>
        <dbReference type="ARBA" id="ARBA00022729"/>
    </source>
</evidence>
<proteinExistence type="inferred from homology"/>
<evidence type="ECO:0000256" key="4">
    <source>
        <dbReference type="ARBA" id="ARBA00023157"/>
    </source>
</evidence>
<dbReference type="InterPro" id="IPR036249">
    <property type="entry name" value="Thioredoxin-like_sf"/>
</dbReference>
<dbReference type="EMBL" id="BAABKG010000005">
    <property type="protein sequence ID" value="GAA5154637.1"/>
    <property type="molecule type" value="Genomic_DNA"/>
</dbReference>
<protein>
    <submittedName>
        <fullName evidence="8">Mycothiol-dependent reductase</fullName>
    </submittedName>
</protein>
<evidence type="ECO:0000256" key="1">
    <source>
        <dbReference type="ARBA" id="ARBA00005791"/>
    </source>
</evidence>
<evidence type="ECO:0000256" key="6">
    <source>
        <dbReference type="SAM" id="Phobius"/>
    </source>
</evidence>
<keyword evidence="6" id="KW-0812">Transmembrane</keyword>
<organism evidence="8 9">
    <name type="scientific">Nocardioides marinquilinus</name>
    <dbReference type="NCBI Taxonomy" id="1210400"/>
    <lineage>
        <taxon>Bacteria</taxon>
        <taxon>Bacillati</taxon>
        <taxon>Actinomycetota</taxon>
        <taxon>Actinomycetes</taxon>
        <taxon>Propionibacteriales</taxon>
        <taxon>Nocardioidaceae</taxon>
        <taxon>Nocardioides</taxon>
    </lineage>
</organism>
<feature type="transmembrane region" description="Helical" evidence="6">
    <location>
        <begin position="34"/>
        <end position="54"/>
    </location>
</feature>
<comment type="caution">
    <text evidence="8">The sequence shown here is derived from an EMBL/GenBank/DDBJ whole genome shotgun (WGS) entry which is preliminary data.</text>
</comment>
<evidence type="ECO:0000259" key="7">
    <source>
        <dbReference type="Pfam" id="PF13462"/>
    </source>
</evidence>
<dbReference type="Proteomes" id="UP001500221">
    <property type="component" value="Unassembled WGS sequence"/>
</dbReference>